<dbReference type="EMBL" id="FNVT01000032">
    <property type="protein sequence ID" value="SEH03091.1"/>
    <property type="molecule type" value="Genomic_DNA"/>
</dbReference>
<evidence type="ECO:0000256" key="3">
    <source>
        <dbReference type="ARBA" id="ARBA00022691"/>
    </source>
</evidence>
<gene>
    <name evidence="4" type="ORF">SAMN05444920_132100</name>
</gene>
<dbReference type="InterPro" id="IPR002935">
    <property type="entry name" value="SAM_O-MeTrfase"/>
</dbReference>
<dbReference type="Gene3D" id="3.40.50.150">
    <property type="entry name" value="Vaccinia Virus protein VP39"/>
    <property type="match status" value="1"/>
</dbReference>
<dbReference type="InterPro" id="IPR029063">
    <property type="entry name" value="SAM-dependent_MTases_sf"/>
</dbReference>
<evidence type="ECO:0000256" key="1">
    <source>
        <dbReference type="ARBA" id="ARBA00022603"/>
    </source>
</evidence>
<dbReference type="Proteomes" id="UP000236732">
    <property type="component" value="Unassembled WGS sequence"/>
</dbReference>
<protein>
    <submittedName>
        <fullName evidence="4">O-methyltransferase</fullName>
    </submittedName>
</protein>
<dbReference type="Pfam" id="PF01596">
    <property type="entry name" value="Methyltransf_3"/>
    <property type="match status" value="1"/>
</dbReference>
<dbReference type="GO" id="GO:0032259">
    <property type="term" value="P:methylation"/>
    <property type="evidence" value="ECO:0007669"/>
    <property type="project" value="UniProtKB-KW"/>
</dbReference>
<evidence type="ECO:0000313" key="5">
    <source>
        <dbReference type="Proteomes" id="UP000236732"/>
    </source>
</evidence>
<name>A0A1H6F150_9ACTN</name>
<evidence type="ECO:0000313" key="4">
    <source>
        <dbReference type="EMBL" id="SEH03091.1"/>
    </source>
</evidence>
<sequence>MARSLLRRIASAVELDLRWTSARLDSMGAPESYISAIMRDDHHDEPSLRALLSLAGTAVERALDQPLRLLRERGAADSVFVWPGQHYRLLASIVELLKPQTVVEIGTFDGASALALLENLPVTGRLVTFDVVPWSQVGQTLLRAQDLDDGRLTPITGDLCRLEVFEAHAELLRTADLIFLDGPKDGEFEPCLMSRLGTVGIRPGTPLLFDDIRLWNMLEFWHTLDLPKLDVTGFGHFTGTGLALWEEERI</sequence>
<dbReference type="AlphaFoldDB" id="A0A1H6F150"/>
<dbReference type="GO" id="GO:0008171">
    <property type="term" value="F:O-methyltransferase activity"/>
    <property type="evidence" value="ECO:0007669"/>
    <property type="project" value="InterPro"/>
</dbReference>
<organism evidence="4 5">
    <name type="scientific">Nonomuraea solani</name>
    <dbReference type="NCBI Taxonomy" id="1144553"/>
    <lineage>
        <taxon>Bacteria</taxon>
        <taxon>Bacillati</taxon>
        <taxon>Actinomycetota</taxon>
        <taxon>Actinomycetes</taxon>
        <taxon>Streptosporangiales</taxon>
        <taxon>Streptosporangiaceae</taxon>
        <taxon>Nonomuraea</taxon>
    </lineage>
</organism>
<accession>A0A1H6F150</accession>
<dbReference type="OrthoDB" id="9799672at2"/>
<proteinExistence type="predicted"/>
<keyword evidence="2 4" id="KW-0808">Transferase</keyword>
<reference evidence="4 5" key="1">
    <citation type="submission" date="2016-10" db="EMBL/GenBank/DDBJ databases">
        <authorList>
            <person name="de Groot N.N."/>
        </authorList>
    </citation>
    <scope>NUCLEOTIDE SEQUENCE [LARGE SCALE GENOMIC DNA]</scope>
    <source>
        <strain evidence="4 5">CGMCC 4.7037</strain>
    </source>
</reference>
<keyword evidence="1 4" id="KW-0489">Methyltransferase</keyword>
<evidence type="ECO:0000256" key="2">
    <source>
        <dbReference type="ARBA" id="ARBA00022679"/>
    </source>
</evidence>
<keyword evidence="3" id="KW-0949">S-adenosyl-L-methionine</keyword>
<keyword evidence="5" id="KW-1185">Reference proteome</keyword>
<dbReference type="SUPFAM" id="SSF53335">
    <property type="entry name" value="S-adenosyl-L-methionine-dependent methyltransferases"/>
    <property type="match status" value="1"/>
</dbReference>
<dbReference type="RefSeq" id="WP_160150740.1">
    <property type="nucleotide sequence ID" value="NZ_FNVT01000032.1"/>
</dbReference>